<gene>
    <name evidence="1" type="ORF">METZ01_LOCUS288613</name>
</gene>
<evidence type="ECO:0000313" key="1">
    <source>
        <dbReference type="EMBL" id="SVC35759.1"/>
    </source>
</evidence>
<feature type="non-terminal residue" evidence="1">
    <location>
        <position position="56"/>
    </location>
</feature>
<dbReference type="EMBL" id="UINC01086889">
    <property type="protein sequence ID" value="SVC35759.1"/>
    <property type="molecule type" value="Genomic_DNA"/>
</dbReference>
<organism evidence="1">
    <name type="scientific">marine metagenome</name>
    <dbReference type="NCBI Taxonomy" id="408172"/>
    <lineage>
        <taxon>unclassified sequences</taxon>
        <taxon>metagenomes</taxon>
        <taxon>ecological metagenomes</taxon>
    </lineage>
</organism>
<accession>A0A382LGE7</accession>
<reference evidence="1" key="1">
    <citation type="submission" date="2018-05" db="EMBL/GenBank/DDBJ databases">
        <authorList>
            <person name="Lanie J.A."/>
            <person name="Ng W.-L."/>
            <person name="Kazmierczak K.M."/>
            <person name="Andrzejewski T.M."/>
            <person name="Davidsen T.M."/>
            <person name="Wayne K.J."/>
            <person name="Tettelin H."/>
            <person name="Glass J.I."/>
            <person name="Rusch D."/>
            <person name="Podicherti R."/>
            <person name="Tsui H.-C.T."/>
            <person name="Winkler M.E."/>
        </authorList>
    </citation>
    <scope>NUCLEOTIDE SEQUENCE</scope>
</reference>
<dbReference type="AlphaFoldDB" id="A0A382LGE7"/>
<dbReference type="Gene3D" id="2.60.40.1120">
    <property type="entry name" value="Carboxypeptidase-like, regulatory domain"/>
    <property type="match status" value="1"/>
</dbReference>
<sequence length="56" mass="5993">MKSNEGLAGVNIFIKGTYYGAATDVDGYYSISQINPGIYDIEASIIGYKVVLQTGI</sequence>
<evidence type="ECO:0008006" key="2">
    <source>
        <dbReference type="Google" id="ProtNLM"/>
    </source>
</evidence>
<name>A0A382LGE7_9ZZZZ</name>
<dbReference type="Pfam" id="PF13715">
    <property type="entry name" value="CarbopepD_reg_2"/>
    <property type="match status" value="1"/>
</dbReference>
<dbReference type="InterPro" id="IPR008969">
    <property type="entry name" value="CarboxyPept-like_regulatory"/>
</dbReference>
<protein>
    <recommendedName>
        <fullName evidence="2">TonB-dependent receptor plug domain-containing protein</fullName>
    </recommendedName>
</protein>
<proteinExistence type="predicted"/>
<dbReference type="SUPFAM" id="SSF49464">
    <property type="entry name" value="Carboxypeptidase regulatory domain-like"/>
    <property type="match status" value="1"/>
</dbReference>